<feature type="transmembrane region" description="Helical" evidence="1">
    <location>
        <begin position="305"/>
        <end position="325"/>
    </location>
</feature>
<evidence type="ECO:0000313" key="2">
    <source>
        <dbReference type="EMBL" id="GEK78919.1"/>
    </source>
</evidence>
<sequence>MAALLVGLRLRQLGRALLRSPWAIVTMVLGAVGALGLLSLLALAVTGMRAALPDAVPDALVLLGSALVVGWAVGAVLTSTDATLAPERFALLPVPARRLLPGVLLATALGVGGIATACALLLTLIGWSVAIAPLVAAMLVLPLQLLTCVLAGRAVAAVLARTLAGRRARDVVLVIGTVLLICAGLIAQGAIAALTALPDAGTAIGVLAEVLAWTPVGAAWGVPHAIASGSPLVALGQLAIALATAALLAWVWGRDFARRLTAPIVGGGGGRVRSGGWIDRMLPDSPVGAIAARGLRYRMRDPRHLVNVIGVVLLPLILVATNLLVGGDALQAGADDGGAGGMPALLPALAGLVLMSVAQLDTAYDGSALSAHVLAGVSGTTDRAGRALGIAVLYTPLLLLVCVGTIAVMGRWDLLPASLGATLGTAALVVGLGSAISVWMPGQTPAPEQSPFGRGSSGGAQALLGALLMVVAVWTVGLPVLGTAFAAMWLPWLGWVSLGLALGIGALSVWLGIRIGGRALERRWPEVLEQVSREP</sequence>
<feature type="transmembrane region" description="Helical" evidence="1">
    <location>
        <begin position="59"/>
        <end position="78"/>
    </location>
</feature>
<dbReference type="EMBL" id="BJUU01000001">
    <property type="protein sequence ID" value="GEK78919.1"/>
    <property type="molecule type" value="Genomic_DNA"/>
</dbReference>
<keyword evidence="1" id="KW-0472">Membrane</keyword>
<feature type="transmembrane region" description="Helical" evidence="1">
    <location>
        <begin position="232"/>
        <end position="252"/>
    </location>
</feature>
<reference evidence="2 3" key="1">
    <citation type="submission" date="2019-07" db="EMBL/GenBank/DDBJ databases">
        <title>Whole genome shotgun sequence of Agrococcus baldri NBRC 103055.</title>
        <authorList>
            <person name="Hosoyama A."/>
            <person name="Uohara A."/>
            <person name="Ohji S."/>
            <person name="Ichikawa N."/>
        </authorList>
    </citation>
    <scope>NUCLEOTIDE SEQUENCE [LARGE SCALE GENOMIC DNA]</scope>
    <source>
        <strain evidence="2 3">NBRC 103055</strain>
    </source>
</reference>
<keyword evidence="1" id="KW-0812">Transmembrane</keyword>
<feature type="transmembrane region" description="Helical" evidence="1">
    <location>
        <begin position="21"/>
        <end position="47"/>
    </location>
</feature>
<feature type="transmembrane region" description="Helical" evidence="1">
    <location>
        <begin position="462"/>
        <end position="486"/>
    </location>
</feature>
<gene>
    <name evidence="2" type="ORF">ABA31_02700</name>
</gene>
<feature type="transmembrane region" description="Helical" evidence="1">
    <location>
        <begin position="99"/>
        <end position="125"/>
    </location>
</feature>
<feature type="transmembrane region" description="Helical" evidence="1">
    <location>
        <begin position="492"/>
        <end position="513"/>
    </location>
</feature>
<dbReference type="AlphaFoldDB" id="A0AA87R973"/>
<keyword evidence="1" id="KW-1133">Transmembrane helix</keyword>
<evidence type="ECO:0000313" key="3">
    <source>
        <dbReference type="Proteomes" id="UP000321749"/>
    </source>
</evidence>
<accession>A0AA87R973</accession>
<proteinExistence type="predicted"/>
<evidence type="ECO:0000256" key="1">
    <source>
        <dbReference type="SAM" id="Phobius"/>
    </source>
</evidence>
<name>A0AA87R973_9MICO</name>
<organism evidence="2 3">
    <name type="scientific">Agrococcus baldri</name>
    <dbReference type="NCBI Taxonomy" id="153730"/>
    <lineage>
        <taxon>Bacteria</taxon>
        <taxon>Bacillati</taxon>
        <taxon>Actinomycetota</taxon>
        <taxon>Actinomycetes</taxon>
        <taxon>Micrococcales</taxon>
        <taxon>Microbacteriaceae</taxon>
        <taxon>Agrococcus</taxon>
    </lineage>
</organism>
<dbReference type="Proteomes" id="UP000321749">
    <property type="component" value="Unassembled WGS sequence"/>
</dbReference>
<feature type="transmembrane region" description="Helical" evidence="1">
    <location>
        <begin position="171"/>
        <end position="197"/>
    </location>
</feature>
<feature type="transmembrane region" description="Helical" evidence="1">
    <location>
        <begin position="421"/>
        <end position="441"/>
    </location>
</feature>
<feature type="transmembrane region" description="Helical" evidence="1">
    <location>
        <begin position="385"/>
        <end position="409"/>
    </location>
</feature>
<evidence type="ECO:0008006" key="4">
    <source>
        <dbReference type="Google" id="ProtNLM"/>
    </source>
</evidence>
<feature type="transmembrane region" description="Helical" evidence="1">
    <location>
        <begin position="131"/>
        <end position="159"/>
    </location>
</feature>
<comment type="caution">
    <text evidence="2">The sequence shown here is derived from an EMBL/GenBank/DDBJ whole genome shotgun (WGS) entry which is preliminary data.</text>
</comment>
<dbReference type="RefSeq" id="WP_146792302.1">
    <property type="nucleotide sequence ID" value="NZ_BJUU01000001.1"/>
</dbReference>
<keyword evidence="3" id="KW-1185">Reference proteome</keyword>
<protein>
    <recommendedName>
        <fullName evidence="4">ABC-2 type transport system permease protein</fullName>
    </recommendedName>
</protein>